<organism evidence="2 3">
    <name type="scientific">Tripterygium wilfordii</name>
    <name type="common">Thunder God vine</name>
    <dbReference type="NCBI Taxonomy" id="458696"/>
    <lineage>
        <taxon>Eukaryota</taxon>
        <taxon>Viridiplantae</taxon>
        <taxon>Streptophyta</taxon>
        <taxon>Embryophyta</taxon>
        <taxon>Tracheophyta</taxon>
        <taxon>Spermatophyta</taxon>
        <taxon>Magnoliopsida</taxon>
        <taxon>eudicotyledons</taxon>
        <taxon>Gunneridae</taxon>
        <taxon>Pentapetalae</taxon>
        <taxon>rosids</taxon>
        <taxon>fabids</taxon>
        <taxon>Celastrales</taxon>
        <taxon>Celastraceae</taxon>
        <taxon>Tripterygium</taxon>
    </lineage>
</organism>
<evidence type="ECO:0000256" key="1">
    <source>
        <dbReference type="SAM" id="Phobius"/>
    </source>
</evidence>
<name>A0A7J7D323_TRIWF</name>
<evidence type="ECO:0000313" key="3">
    <source>
        <dbReference type="Proteomes" id="UP000593562"/>
    </source>
</evidence>
<reference evidence="2 3" key="1">
    <citation type="journal article" date="2020" name="Nat. Commun.">
        <title>Genome of Tripterygium wilfordii and identification of cytochrome P450 involved in triptolide biosynthesis.</title>
        <authorList>
            <person name="Tu L."/>
            <person name="Su P."/>
            <person name="Zhang Z."/>
            <person name="Gao L."/>
            <person name="Wang J."/>
            <person name="Hu T."/>
            <person name="Zhou J."/>
            <person name="Zhang Y."/>
            <person name="Zhao Y."/>
            <person name="Liu Y."/>
            <person name="Song Y."/>
            <person name="Tong Y."/>
            <person name="Lu Y."/>
            <person name="Yang J."/>
            <person name="Xu C."/>
            <person name="Jia M."/>
            <person name="Peters R.J."/>
            <person name="Huang L."/>
            <person name="Gao W."/>
        </authorList>
    </citation>
    <scope>NUCLEOTIDE SEQUENCE [LARGE SCALE GENOMIC DNA]</scope>
    <source>
        <strain evidence="3">cv. XIE 37</strain>
        <tissue evidence="2">Leaf</tissue>
    </source>
</reference>
<evidence type="ECO:0000313" key="2">
    <source>
        <dbReference type="EMBL" id="KAF5740742.1"/>
    </source>
</evidence>
<dbReference type="Proteomes" id="UP000593562">
    <property type="component" value="Unassembled WGS sequence"/>
</dbReference>
<keyword evidence="1" id="KW-0812">Transmembrane</keyword>
<proteinExistence type="predicted"/>
<feature type="transmembrane region" description="Helical" evidence="1">
    <location>
        <begin position="7"/>
        <end position="31"/>
    </location>
</feature>
<comment type="caution">
    <text evidence="2">The sequence shown here is derived from an EMBL/GenBank/DDBJ whole genome shotgun (WGS) entry which is preliminary data.</text>
</comment>
<dbReference type="AlphaFoldDB" id="A0A7J7D323"/>
<sequence length="109" mass="11812">MLSSRDATLWACVLLVIHILSLSILAFAPNILHNPQIPETEFLHTLKPVNFVVYVLYLARILPIVSSIGDFVDDIAVLGGLRVPVLDGDWTSERMLSICGELSGGVAGL</sequence>
<accession>A0A7J7D323</accession>
<dbReference type="EMBL" id="JAAARO010000011">
    <property type="protein sequence ID" value="KAF5740742.1"/>
    <property type="molecule type" value="Genomic_DNA"/>
</dbReference>
<dbReference type="InParanoid" id="A0A7J7D323"/>
<keyword evidence="3" id="KW-1185">Reference proteome</keyword>
<protein>
    <submittedName>
        <fullName evidence="2">Uncharacterized protein</fullName>
    </submittedName>
</protein>
<keyword evidence="1" id="KW-0472">Membrane</keyword>
<gene>
    <name evidence="2" type="ORF">HS088_TW11G00820</name>
</gene>
<keyword evidence="1" id="KW-1133">Transmembrane helix</keyword>